<feature type="region of interest" description="Disordered" evidence="8">
    <location>
        <begin position="1"/>
        <end position="76"/>
    </location>
</feature>
<feature type="compositionally biased region" description="Basic and acidic residues" evidence="8">
    <location>
        <begin position="11"/>
        <end position="20"/>
    </location>
</feature>
<dbReference type="Gene3D" id="3.30.980.40">
    <property type="match status" value="1"/>
</dbReference>
<comment type="similarity">
    <text evidence="1">Belongs to the FtsK/SpoIIIE/SftA family.</text>
</comment>
<keyword evidence="4 7" id="KW-0067">ATP-binding</keyword>
<dbReference type="Proteomes" id="UP000198948">
    <property type="component" value="Unassembled WGS sequence"/>
</dbReference>
<dbReference type="Gene3D" id="3.40.50.300">
    <property type="entry name" value="P-loop containing nucleotide triphosphate hydrolases"/>
    <property type="match status" value="1"/>
</dbReference>
<dbReference type="CDD" id="cd01127">
    <property type="entry name" value="TrwB_TraG_TraD_VirD4"/>
    <property type="match status" value="1"/>
</dbReference>
<dbReference type="InterPro" id="IPR036388">
    <property type="entry name" value="WH-like_DNA-bd_sf"/>
</dbReference>
<dbReference type="InterPro" id="IPR003593">
    <property type="entry name" value="AAA+_ATPase"/>
</dbReference>
<dbReference type="PANTHER" id="PTHR22683">
    <property type="entry name" value="SPORULATION PROTEIN RELATED"/>
    <property type="match status" value="1"/>
</dbReference>
<dbReference type="SUPFAM" id="SSF52540">
    <property type="entry name" value="P-loop containing nucleoside triphosphate hydrolases"/>
    <property type="match status" value="1"/>
</dbReference>
<evidence type="ECO:0000256" key="3">
    <source>
        <dbReference type="ARBA" id="ARBA00022741"/>
    </source>
</evidence>
<dbReference type="OrthoDB" id="9807790at2"/>
<evidence type="ECO:0000256" key="8">
    <source>
        <dbReference type="SAM" id="MobiDB-lite"/>
    </source>
</evidence>
<protein>
    <recommendedName>
        <fullName evidence="2">DNA translocase FtsK</fullName>
    </recommendedName>
</protein>
<dbReference type="SMART" id="SM00843">
    <property type="entry name" value="Ftsk_gamma"/>
    <property type="match status" value="1"/>
</dbReference>
<dbReference type="PANTHER" id="PTHR22683:SF42">
    <property type="entry name" value="DNA TRANSLOCASE SFTA"/>
    <property type="match status" value="1"/>
</dbReference>
<accession>A0A1H9SA68</accession>
<comment type="subunit">
    <text evidence="6">Homohexamer. Forms a ring that surrounds DNA.</text>
</comment>
<proteinExistence type="inferred from homology"/>
<organism evidence="10 11">
    <name type="scientific">Isobaculum melis</name>
    <dbReference type="NCBI Taxonomy" id="142588"/>
    <lineage>
        <taxon>Bacteria</taxon>
        <taxon>Bacillati</taxon>
        <taxon>Bacillota</taxon>
        <taxon>Bacilli</taxon>
        <taxon>Lactobacillales</taxon>
        <taxon>Carnobacteriaceae</taxon>
        <taxon>Isobaculum</taxon>
    </lineage>
</organism>
<dbReference type="Pfam" id="PF09397">
    <property type="entry name" value="FtsK_gamma"/>
    <property type="match status" value="1"/>
</dbReference>
<dbReference type="InterPro" id="IPR036390">
    <property type="entry name" value="WH_DNA-bd_sf"/>
</dbReference>
<dbReference type="Gene3D" id="1.10.10.10">
    <property type="entry name" value="Winged helix-like DNA-binding domain superfamily/Winged helix DNA-binding domain"/>
    <property type="match status" value="1"/>
</dbReference>
<feature type="compositionally biased region" description="Polar residues" evidence="8">
    <location>
        <begin position="23"/>
        <end position="40"/>
    </location>
</feature>
<evidence type="ECO:0000256" key="1">
    <source>
        <dbReference type="ARBA" id="ARBA00006474"/>
    </source>
</evidence>
<evidence type="ECO:0000256" key="2">
    <source>
        <dbReference type="ARBA" id="ARBA00020887"/>
    </source>
</evidence>
<dbReference type="InterPro" id="IPR041027">
    <property type="entry name" value="FtsK_alpha"/>
</dbReference>
<evidence type="ECO:0000259" key="9">
    <source>
        <dbReference type="PROSITE" id="PS50901"/>
    </source>
</evidence>
<dbReference type="SMART" id="SM00382">
    <property type="entry name" value="AAA"/>
    <property type="match status" value="1"/>
</dbReference>
<reference evidence="10 11" key="1">
    <citation type="submission" date="2016-10" db="EMBL/GenBank/DDBJ databases">
        <authorList>
            <person name="de Groot N.N."/>
        </authorList>
    </citation>
    <scope>NUCLEOTIDE SEQUENCE [LARGE SCALE GENOMIC DNA]</scope>
    <source>
        <strain evidence="10 11">DSM 13760</strain>
    </source>
</reference>
<dbReference type="PROSITE" id="PS50901">
    <property type="entry name" value="FTSK"/>
    <property type="match status" value="1"/>
</dbReference>
<keyword evidence="11" id="KW-1185">Reference proteome</keyword>
<feature type="binding site" evidence="7">
    <location>
        <begin position="467"/>
        <end position="474"/>
    </location>
    <ligand>
        <name>ATP</name>
        <dbReference type="ChEBI" id="CHEBI:30616"/>
    </ligand>
</feature>
<dbReference type="Pfam" id="PF17854">
    <property type="entry name" value="FtsK_alpha"/>
    <property type="match status" value="1"/>
</dbReference>
<dbReference type="Pfam" id="PF01580">
    <property type="entry name" value="FtsK_SpoIIIE"/>
    <property type="match status" value="1"/>
</dbReference>
<dbReference type="InterPro" id="IPR002543">
    <property type="entry name" value="FtsK_dom"/>
</dbReference>
<keyword evidence="3 7" id="KW-0547">Nucleotide-binding</keyword>
<name>A0A1H9SA68_9LACT</name>
<gene>
    <name evidence="10" type="ORF">SAMN04488559_106134</name>
</gene>
<dbReference type="InterPro" id="IPR050206">
    <property type="entry name" value="FtsK/SpoIIIE/SftA"/>
</dbReference>
<dbReference type="GO" id="GO:0005524">
    <property type="term" value="F:ATP binding"/>
    <property type="evidence" value="ECO:0007669"/>
    <property type="project" value="UniProtKB-UniRule"/>
</dbReference>
<feature type="domain" description="FtsK" evidence="9">
    <location>
        <begin position="450"/>
        <end position="642"/>
    </location>
</feature>
<evidence type="ECO:0000313" key="11">
    <source>
        <dbReference type="Proteomes" id="UP000198948"/>
    </source>
</evidence>
<dbReference type="SUPFAM" id="SSF46785">
    <property type="entry name" value="Winged helix' DNA-binding domain"/>
    <property type="match status" value="1"/>
</dbReference>
<dbReference type="RefSeq" id="WP_092651657.1">
    <property type="nucleotide sequence ID" value="NZ_FOHA01000006.1"/>
</dbReference>
<evidence type="ECO:0000256" key="7">
    <source>
        <dbReference type="PROSITE-ProRule" id="PRU00289"/>
    </source>
</evidence>
<dbReference type="EMBL" id="FOHA01000006">
    <property type="protein sequence ID" value="SER81069.1"/>
    <property type="molecule type" value="Genomic_DNA"/>
</dbReference>
<evidence type="ECO:0000256" key="5">
    <source>
        <dbReference type="ARBA" id="ARBA00023125"/>
    </source>
</evidence>
<evidence type="ECO:0000256" key="6">
    <source>
        <dbReference type="ARBA" id="ARBA00025923"/>
    </source>
</evidence>
<evidence type="ECO:0000313" key="10">
    <source>
        <dbReference type="EMBL" id="SER81069.1"/>
    </source>
</evidence>
<evidence type="ECO:0000256" key="4">
    <source>
        <dbReference type="ARBA" id="ARBA00022840"/>
    </source>
</evidence>
<dbReference type="GO" id="GO:0003677">
    <property type="term" value="F:DNA binding"/>
    <property type="evidence" value="ECO:0007669"/>
    <property type="project" value="UniProtKB-KW"/>
</dbReference>
<keyword evidence="5" id="KW-0238">DNA-binding</keyword>
<dbReference type="InterPro" id="IPR018541">
    <property type="entry name" value="Ftsk_gamma"/>
</dbReference>
<dbReference type="AlphaFoldDB" id="A0A1H9SA68"/>
<sequence>MSGYEGPSYHQSERKKRDVLLADNQQSDSTTLVPNTEPLTSFSRSKKKRKRKNIPDPLFSKHGEHSYLTTETKQPVDVFEEAQRYRTLENKKEETTFERSLKQQEQRIQERLQNRETLNQHKKETAYEEKRTSTPFRASAVPSPMYGFLKEEQQEVDYEELESLFLKEKDTYLLFEEESDLSNMSEISKAEALAVEPLEDLPLDCEPETVLSEEAELDELELEASIQRLEAVSLEMHSQHVAITQTEALSEAIAVSEEAHVEAEALVEVPLAEATVIEETLEIEDEATDEATLTHYQEEIAPAFDASQQHTAAYLFPSLQLLKPPSNALNDEQDEWVLTQATLLNESLSAFGVEAQVVSWTVGPAVTQFELQLGRGVKVNKITNLSDDLKLALAAKDIRIEAPIPGKSTVGVEIPNLKMRAVMLSEVMSSKQFMQSTSPLTVAIGVNLSGEAVVSTLDKMPHGLIAGATGSGKSVFINSLLVSLLYKANPSELKLILIDPKAVELAPYNDIPHLLSPVISEPKAAAEALKWAVDEMETRYQKLAAAGVRNIEKFNEKAEQAEEHGLKLPYIVIIIDELADLMMVASNEVQDYIARITQKARAAGIHLIVATQRPSVDVITGTIKNNIPTRVAFMVSSQVDSRTIIDVGGAERLLGRGDMLFLENGIGQPIRVQGTYVEEEIDQIVQHVKDQRAPQYLFEPETLLARISDNESQDEYYDQVLELMVEQGNISVSVLQRKFNIGYNRAARIVDQLEEQGLISGNNGSKPRDVYLTKDELAKRQYTISDDC</sequence>
<dbReference type="STRING" id="142588.SAMN04488559_106134"/>
<dbReference type="InterPro" id="IPR027417">
    <property type="entry name" value="P-loop_NTPase"/>
</dbReference>